<comment type="caution">
    <text evidence="2">The sequence shown here is derived from an EMBL/GenBank/DDBJ whole genome shotgun (WGS) entry which is preliminary data.</text>
</comment>
<accession>A0A8H6IEB3</accession>
<keyword evidence="1" id="KW-0472">Membrane</keyword>
<protein>
    <submittedName>
        <fullName evidence="2">Uncharacterized protein</fullName>
    </submittedName>
</protein>
<evidence type="ECO:0000313" key="3">
    <source>
        <dbReference type="Proteomes" id="UP000521943"/>
    </source>
</evidence>
<dbReference type="AlphaFoldDB" id="A0A8H6IEB3"/>
<dbReference type="Proteomes" id="UP000521943">
    <property type="component" value="Unassembled WGS sequence"/>
</dbReference>
<feature type="transmembrane region" description="Helical" evidence="1">
    <location>
        <begin position="148"/>
        <end position="166"/>
    </location>
</feature>
<keyword evidence="1" id="KW-0812">Transmembrane</keyword>
<evidence type="ECO:0000313" key="2">
    <source>
        <dbReference type="EMBL" id="KAF6762642.1"/>
    </source>
</evidence>
<name>A0A8H6IEB3_9AGAR</name>
<keyword evidence="3" id="KW-1185">Reference proteome</keyword>
<dbReference type="EMBL" id="JACGCI010000007">
    <property type="protein sequence ID" value="KAF6762642.1"/>
    <property type="molecule type" value="Genomic_DNA"/>
</dbReference>
<keyword evidence="1" id="KW-1133">Transmembrane helix</keyword>
<organism evidence="2 3">
    <name type="scientific">Ephemerocybe angulata</name>
    <dbReference type="NCBI Taxonomy" id="980116"/>
    <lineage>
        <taxon>Eukaryota</taxon>
        <taxon>Fungi</taxon>
        <taxon>Dikarya</taxon>
        <taxon>Basidiomycota</taxon>
        <taxon>Agaricomycotina</taxon>
        <taxon>Agaricomycetes</taxon>
        <taxon>Agaricomycetidae</taxon>
        <taxon>Agaricales</taxon>
        <taxon>Agaricineae</taxon>
        <taxon>Psathyrellaceae</taxon>
        <taxon>Ephemerocybe</taxon>
    </lineage>
</organism>
<evidence type="ECO:0000256" key="1">
    <source>
        <dbReference type="SAM" id="Phobius"/>
    </source>
</evidence>
<reference evidence="2 3" key="1">
    <citation type="submission" date="2020-07" db="EMBL/GenBank/DDBJ databases">
        <title>Comparative genomics of pyrophilous fungi reveals a link between fire events and developmental genes.</title>
        <authorList>
            <consortium name="DOE Joint Genome Institute"/>
            <person name="Steindorff A.S."/>
            <person name="Carver A."/>
            <person name="Calhoun S."/>
            <person name="Stillman K."/>
            <person name="Liu H."/>
            <person name="Lipzen A."/>
            <person name="Pangilinan J."/>
            <person name="Labutti K."/>
            <person name="Bruns T.D."/>
            <person name="Grigoriev I.V."/>
        </authorList>
    </citation>
    <scope>NUCLEOTIDE SEQUENCE [LARGE SCALE GENOMIC DNA]</scope>
    <source>
        <strain evidence="2 3">CBS 144469</strain>
    </source>
</reference>
<gene>
    <name evidence="2" type="ORF">DFP72DRAFT_562950</name>
</gene>
<proteinExistence type="predicted"/>
<sequence length="168" mass="18506">MNPQGSIARRRYPGPPTLPLFTCSRYGCADVFFNCNHHQCHSARQLELECPPQLLGRFPAHFFEGAHHFHIGHHTVINERTVVVEEGDFDDSGLDSDELGRGFDDLGLGLDELGRDLDDLGTGLDELGRDHDTRKATHKRRGLKCSDVVAVALLGAIGGILLMACMKC</sequence>